<protein>
    <recommendedName>
        <fullName evidence="9">Membrane-spanning 4-domains subfamily A member 4A-like</fullName>
    </recommendedName>
</protein>
<dbReference type="AlphaFoldDB" id="A0A672HN05"/>
<evidence type="ECO:0008006" key="9">
    <source>
        <dbReference type="Google" id="ProtNLM"/>
    </source>
</evidence>
<keyword evidence="5 6" id="KW-0472">Membrane</keyword>
<evidence type="ECO:0000256" key="3">
    <source>
        <dbReference type="ARBA" id="ARBA00022692"/>
    </source>
</evidence>
<accession>A0A672HN05</accession>
<dbReference type="Pfam" id="PF04103">
    <property type="entry name" value="CD20"/>
    <property type="match status" value="1"/>
</dbReference>
<evidence type="ECO:0000256" key="5">
    <source>
        <dbReference type="ARBA" id="ARBA00023136"/>
    </source>
</evidence>
<keyword evidence="4 6" id="KW-1133">Transmembrane helix</keyword>
<proteinExistence type="inferred from homology"/>
<evidence type="ECO:0000256" key="4">
    <source>
        <dbReference type="ARBA" id="ARBA00022989"/>
    </source>
</evidence>
<feature type="transmembrane region" description="Helical" evidence="6">
    <location>
        <begin position="45"/>
        <end position="65"/>
    </location>
</feature>
<dbReference type="InterPro" id="IPR030417">
    <property type="entry name" value="MS4A"/>
</dbReference>
<gene>
    <name evidence="7" type="primary">LOC115388435</name>
</gene>
<evidence type="ECO:0000313" key="8">
    <source>
        <dbReference type="Proteomes" id="UP000472267"/>
    </source>
</evidence>
<dbReference type="InParanoid" id="A0A672HN05"/>
<dbReference type="Proteomes" id="UP000472267">
    <property type="component" value="Chromosome 5"/>
</dbReference>
<name>A0A672HN05_SALFA</name>
<dbReference type="Ensembl" id="ENSSFAT00005031404.1">
    <property type="protein sequence ID" value="ENSSFAP00005030305.1"/>
    <property type="gene ID" value="ENSSFAG00005015378.1"/>
</dbReference>
<evidence type="ECO:0000256" key="1">
    <source>
        <dbReference type="ARBA" id="ARBA00004141"/>
    </source>
</evidence>
<evidence type="ECO:0000256" key="2">
    <source>
        <dbReference type="ARBA" id="ARBA00009565"/>
    </source>
</evidence>
<reference evidence="7" key="3">
    <citation type="submission" date="2025-09" db="UniProtKB">
        <authorList>
            <consortium name="Ensembl"/>
        </authorList>
    </citation>
    <scope>IDENTIFICATION</scope>
</reference>
<reference evidence="7" key="1">
    <citation type="submission" date="2019-06" db="EMBL/GenBank/DDBJ databases">
        <authorList>
            <consortium name="Wellcome Sanger Institute Data Sharing"/>
        </authorList>
    </citation>
    <scope>NUCLEOTIDE SEQUENCE [LARGE SCALE GENOMIC DNA]</scope>
</reference>
<feature type="transmembrane region" description="Helical" evidence="6">
    <location>
        <begin position="77"/>
        <end position="96"/>
    </location>
</feature>
<comment type="subcellular location">
    <subcellularLocation>
        <location evidence="1">Membrane</location>
        <topology evidence="1">Multi-pass membrane protein</topology>
    </subcellularLocation>
</comment>
<keyword evidence="3 6" id="KW-0812">Transmembrane</keyword>
<dbReference type="PANTHER" id="PTHR23320">
    <property type="entry name" value="MEMBRANE-SPANNING 4-DOMAINS SUBFAMILY A MS4A -RELATED"/>
    <property type="match status" value="1"/>
</dbReference>
<feature type="transmembrane region" description="Helical" evidence="6">
    <location>
        <begin position="108"/>
        <end position="127"/>
    </location>
</feature>
<dbReference type="OMA" id="YCTTNIR"/>
<dbReference type="InterPro" id="IPR007237">
    <property type="entry name" value="CD20-like"/>
</dbReference>
<dbReference type="FunCoup" id="A0A672HN05">
    <property type="interactions" value="233"/>
</dbReference>
<keyword evidence="8" id="KW-1185">Reference proteome</keyword>
<sequence>MASSAVSYTSGNVMVVTHVLPAAPSEEQQPPLDERHKFRKGHPKALGTVQIIIGVLTLLFGIAAAVHHHSLGVYSGIYVWGASIYIASGSVTVAAEKSVSRDLINVSLVLNIITAIVAVAGVFLYALDPVVYDYYSYDYYDPYNPYGRHHRTARLMVNYGGFSVVVAVFQFLQLIVSITVAAYACNAICCCCTEEPQVVQAVGPVTNQASPHFQAASVAPAQPYPQVAPNFRDPGFLGSAEPTAYQPY</sequence>
<dbReference type="PANTHER" id="PTHR23320:SF128">
    <property type="entry name" value="MEMBRANE-SPANNING 4-DOMAINS SUBFAMILY A MEMBER 4A"/>
    <property type="match status" value="1"/>
</dbReference>
<organism evidence="7 8">
    <name type="scientific">Salarias fasciatus</name>
    <name type="common">Jewelled blenny</name>
    <name type="synonym">Blennius fasciatus</name>
    <dbReference type="NCBI Taxonomy" id="181472"/>
    <lineage>
        <taxon>Eukaryota</taxon>
        <taxon>Metazoa</taxon>
        <taxon>Chordata</taxon>
        <taxon>Craniata</taxon>
        <taxon>Vertebrata</taxon>
        <taxon>Euteleostomi</taxon>
        <taxon>Actinopterygii</taxon>
        <taxon>Neopterygii</taxon>
        <taxon>Teleostei</taxon>
        <taxon>Neoteleostei</taxon>
        <taxon>Acanthomorphata</taxon>
        <taxon>Ovalentaria</taxon>
        <taxon>Blenniimorphae</taxon>
        <taxon>Blenniiformes</taxon>
        <taxon>Blennioidei</taxon>
        <taxon>Blenniidae</taxon>
        <taxon>Salariinae</taxon>
        <taxon>Salarias</taxon>
    </lineage>
</organism>
<feature type="transmembrane region" description="Helical" evidence="6">
    <location>
        <begin position="156"/>
        <end position="176"/>
    </location>
</feature>
<comment type="similarity">
    <text evidence="2">Belongs to the MS4A family.</text>
</comment>
<reference evidence="7" key="2">
    <citation type="submission" date="2025-08" db="UniProtKB">
        <authorList>
            <consortium name="Ensembl"/>
        </authorList>
    </citation>
    <scope>IDENTIFICATION</scope>
</reference>
<evidence type="ECO:0000313" key="7">
    <source>
        <dbReference type="Ensembl" id="ENSSFAP00005030305.1"/>
    </source>
</evidence>
<evidence type="ECO:0000256" key="6">
    <source>
        <dbReference type="SAM" id="Phobius"/>
    </source>
</evidence>
<dbReference type="GO" id="GO:0016020">
    <property type="term" value="C:membrane"/>
    <property type="evidence" value="ECO:0007669"/>
    <property type="project" value="UniProtKB-SubCell"/>
</dbReference>